<gene>
    <name evidence="2" type="ORF">D6D54_07925</name>
</gene>
<comment type="caution">
    <text evidence="2">The sequence shown here is derived from an EMBL/GenBank/DDBJ whole genome shotgun (WGS) entry which is preliminary data.</text>
</comment>
<accession>A0A433EN84</accession>
<reference evidence="2 3" key="1">
    <citation type="journal article" date="2019" name="Genome Biol. Evol.">
        <title>Toxin and genome evolution in a Drosophila defensive symbiosis.</title>
        <authorList>
            <person name="Ballinger M.J."/>
            <person name="Gawryluk R.M."/>
            <person name="Perlman S.J."/>
        </authorList>
    </citation>
    <scope>NUCLEOTIDE SEQUENCE [LARGE SCALE GENOMIC DNA]</scope>
    <source>
        <strain evidence="3">sNeo</strain>
    </source>
</reference>
<dbReference type="EMBL" id="RAHC01000014">
    <property type="protein sequence ID" value="RUP75753.1"/>
    <property type="molecule type" value="Genomic_DNA"/>
</dbReference>
<feature type="chain" id="PRO_5019158708" evidence="1">
    <location>
        <begin position="20"/>
        <end position="112"/>
    </location>
</feature>
<keyword evidence="1" id="KW-0732">Signal</keyword>
<evidence type="ECO:0000256" key="1">
    <source>
        <dbReference type="SAM" id="SignalP"/>
    </source>
</evidence>
<protein>
    <submittedName>
        <fullName evidence="2">Uncharacterized protein</fullName>
    </submittedName>
</protein>
<evidence type="ECO:0000313" key="3">
    <source>
        <dbReference type="Proteomes" id="UP000274545"/>
    </source>
</evidence>
<dbReference type="RefSeq" id="WP_127093371.1">
    <property type="nucleotide sequence ID" value="NZ_RAHC01000014.1"/>
</dbReference>
<feature type="signal peptide" evidence="1">
    <location>
        <begin position="1"/>
        <end position="19"/>
    </location>
</feature>
<name>A0A433EN84_9MOLU</name>
<proteinExistence type="predicted"/>
<dbReference type="Proteomes" id="UP000274545">
    <property type="component" value="Unassembled WGS sequence"/>
</dbReference>
<organism evidence="2 3">
    <name type="scientific">Spiroplasma poulsonii</name>
    <dbReference type="NCBI Taxonomy" id="2138"/>
    <lineage>
        <taxon>Bacteria</taxon>
        <taxon>Bacillati</taxon>
        <taxon>Mycoplasmatota</taxon>
        <taxon>Mollicutes</taxon>
        <taxon>Entomoplasmatales</taxon>
        <taxon>Spiroplasmataceae</taxon>
        <taxon>Spiroplasma</taxon>
    </lineage>
</organism>
<evidence type="ECO:0000313" key="2">
    <source>
        <dbReference type="EMBL" id="RUP75753.1"/>
    </source>
</evidence>
<sequence>MKKLFSLLSILTITGTSFPATIAASNYEKNNFNKNLNRKTRADNPPLTQRKLLSSLITNTELGELTNTDNNTILNRIRELNPNINIENIEIEQIVNRDGLNYLARINSRPNS</sequence>
<dbReference type="AlphaFoldDB" id="A0A433EN84"/>